<dbReference type="PROSITE" id="PS50853">
    <property type="entry name" value="FN3"/>
    <property type="match status" value="2"/>
</dbReference>
<feature type="signal peptide" evidence="1">
    <location>
        <begin position="1"/>
        <end position="25"/>
    </location>
</feature>
<gene>
    <name evidence="3" type="ORF">A3J30_04570</name>
</gene>
<evidence type="ECO:0000313" key="4">
    <source>
        <dbReference type="Proteomes" id="UP000178222"/>
    </source>
</evidence>
<dbReference type="EMBL" id="MHUL01000031">
    <property type="protein sequence ID" value="OHA76585.1"/>
    <property type="molecule type" value="Genomic_DNA"/>
</dbReference>
<dbReference type="Proteomes" id="UP000178222">
    <property type="component" value="Unassembled WGS sequence"/>
</dbReference>
<reference evidence="3 4" key="1">
    <citation type="journal article" date="2016" name="Nat. Commun.">
        <title>Thousands of microbial genomes shed light on interconnected biogeochemical processes in an aquifer system.</title>
        <authorList>
            <person name="Anantharaman K."/>
            <person name="Brown C.T."/>
            <person name="Hug L.A."/>
            <person name="Sharon I."/>
            <person name="Castelle C.J."/>
            <person name="Probst A.J."/>
            <person name="Thomas B.C."/>
            <person name="Singh A."/>
            <person name="Wilkins M.J."/>
            <person name="Karaoz U."/>
            <person name="Brodie E.L."/>
            <person name="Williams K.H."/>
            <person name="Hubbard S.S."/>
            <person name="Banfield J.F."/>
        </authorList>
    </citation>
    <scope>NUCLEOTIDE SEQUENCE [LARGE SCALE GENOMIC DNA]</scope>
</reference>
<dbReference type="InterPro" id="IPR036116">
    <property type="entry name" value="FN3_sf"/>
</dbReference>
<feature type="domain" description="Fibronectin type-III" evidence="2">
    <location>
        <begin position="150"/>
        <end position="237"/>
    </location>
</feature>
<dbReference type="SUPFAM" id="SSF49265">
    <property type="entry name" value="Fibronectin type III"/>
    <property type="match status" value="1"/>
</dbReference>
<feature type="chain" id="PRO_5009584304" description="Fibronectin type-III domain-containing protein" evidence="1">
    <location>
        <begin position="26"/>
        <end position="416"/>
    </location>
</feature>
<name>A0A1G2RUQ8_9BACT</name>
<sequence>MKRVVFGFTFLLILTLAIGAAPVFAQGQEASEQERIQELQAVVLQLFKLVAELQQQIFNIQAARISGVPAVATSILSCGQAEVTWEKVSGATGYVLYRNDSEVYDGKDLKFLDTGLMPGAMYAYTVRARNAGGLSAASPVQTITVPSECPPSPPIVWAQAGVCGGTVQVSWSRPVGAVFYEVYRGSKLVFSGSTFSFLDGGLSVGKTYTYKVRAGNAGGWGAFSKEVSATSSVVCPPLAPEAPEVGSPLLQDTASEGILKLTIQGSPSGATAKSGEAGVNVLSFRVSSVLSSMVVERVDVEFTDRPWLFLSDVELRDGSKTIARMQVSENSFARTDTDRYRLSFTGLSVQVSKGGSKTLTVRVVAKEDLLLAEPRALTVAIPENSVRTRDQIGVVHTGPVAEQANSFAKTFFVKKK</sequence>
<dbReference type="CDD" id="cd00063">
    <property type="entry name" value="FN3"/>
    <property type="match status" value="2"/>
</dbReference>
<dbReference type="InterPro" id="IPR003961">
    <property type="entry name" value="FN3_dom"/>
</dbReference>
<comment type="caution">
    <text evidence="3">The sequence shown here is derived from an EMBL/GenBank/DDBJ whole genome shotgun (WGS) entry which is preliminary data.</text>
</comment>
<proteinExistence type="predicted"/>
<dbReference type="AlphaFoldDB" id="A0A1G2RUQ8"/>
<dbReference type="Gene3D" id="2.60.40.10">
    <property type="entry name" value="Immunoglobulins"/>
    <property type="match status" value="2"/>
</dbReference>
<organism evidence="3 4">
    <name type="scientific">Candidatus Wildermuthbacteria bacterium RIFCSPLOWO2_02_FULL_47_9c</name>
    <dbReference type="NCBI Taxonomy" id="1802466"/>
    <lineage>
        <taxon>Bacteria</taxon>
        <taxon>Candidatus Wildermuthiibacteriota</taxon>
    </lineage>
</organism>
<feature type="domain" description="Fibronectin type-III" evidence="2">
    <location>
        <begin position="64"/>
        <end position="148"/>
    </location>
</feature>
<accession>A0A1G2RUQ8</accession>
<keyword evidence="1" id="KW-0732">Signal</keyword>
<evidence type="ECO:0000256" key="1">
    <source>
        <dbReference type="SAM" id="SignalP"/>
    </source>
</evidence>
<dbReference type="InterPro" id="IPR013783">
    <property type="entry name" value="Ig-like_fold"/>
</dbReference>
<evidence type="ECO:0000259" key="2">
    <source>
        <dbReference type="PROSITE" id="PS50853"/>
    </source>
</evidence>
<dbReference type="SMART" id="SM00060">
    <property type="entry name" value="FN3"/>
    <property type="match status" value="2"/>
</dbReference>
<protein>
    <recommendedName>
        <fullName evidence="2">Fibronectin type-III domain-containing protein</fullName>
    </recommendedName>
</protein>
<evidence type="ECO:0000313" key="3">
    <source>
        <dbReference type="EMBL" id="OHA76585.1"/>
    </source>
</evidence>